<dbReference type="InParanoid" id="A0A369K863"/>
<comment type="caution">
    <text evidence="1">The sequence shown here is derived from an EMBL/GenBank/DDBJ whole genome shotgun (WGS) entry which is preliminary data.</text>
</comment>
<keyword evidence="2" id="KW-1185">Reference proteome</keyword>
<name>A0A369K863_HYPMA</name>
<protein>
    <submittedName>
        <fullName evidence="1">Uncharacterized protein</fullName>
    </submittedName>
</protein>
<sequence>MSQPDHNAPQRTTIGRDQPSAAQYYQRYYSQGIHFLQDFVAERRGSGCGGVGPDGIDTDILEHAFDPIPNKYSVSALQCFMIEKCFVDGCGVHTVDCIVGAFANHWDSVDDEGFHQGPFWYDQERDIVIGNPARAPAIRQLSREIRIRIRSGNAGPISQAAAIRRTTEAFAPSELARTVEASDGSHALDAAMLELQVQD</sequence>
<dbReference type="AlphaFoldDB" id="A0A369K863"/>
<reference evidence="1" key="1">
    <citation type="submission" date="2018-04" db="EMBL/GenBank/DDBJ databases">
        <title>Whole genome sequencing of Hypsizygus marmoreus.</title>
        <authorList>
            <person name="Choi I.-G."/>
            <person name="Min B."/>
            <person name="Kim J.-G."/>
            <person name="Kim S."/>
            <person name="Oh Y.-L."/>
            <person name="Kong W.-S."/>
            <person name="Park H."/>
            <person name="Jeong J."/>
            <person name="Song E.-S."/>
        </authorList>
    </citation>
    <scope>NUCLEOTIDE SEQUENCE [LARGE SCALE GENOMIC DNA]</scope>
    <source>
        <strain evidence="1">51987-8</strain>
    </source>
</reference>
<gene>
    <name evidence="1" type="ORF">Hypma_002268</name>
</gene>
<dbReference type="EMBL" id="LUEZ02000013">
    <property type="protein sequence ID" value="RDB28013.1"/>
    <property type="molecule type" value="Genomic_DNA"/>
</dbReference>
<dbReference type="STRING" id="39966.A0A369K863"/>
<accession>A0A369K863</accession>
<proteinExistence type="predicted"/>
<evidence type="ECO:0000313" key="1">
    <source>
        <dbReference type="EMBL" id="RDB28013.1"/>
    </source>
</evidence>
<organism evidence="1 2">
    <name type="scientific">Hypsizygus marmoreus</name>
    <name type="common">White beech mushroom</name>
    <name type="synonym">Agaricus marmoreus</name>
    <dbReference type="NCBI Taxonomy" id="39966"/>
    <lineage>
        <taxon>Eukaryota</taxon>
        <taxon>Fungi</taxon>
        <taxon>Dikarya</taxon>
        <taxon>Basidiomycota</taxon>
        <taxon>Agaricomycotina</taxon>
        <taxon>Agaricomycetes</taxon>
        <taxon>Agaricomycetidae</taxon>
        <taxon>Agaricales</taxon>
        <taxon>Tricholomatineae</taxon>
        <taxon>Lyophyllaceae</taxon>
        <taxon>Hypsizygus</taxon>
    </lineage>
</organism>
<dbReference type="OrthoDB" id="2976553at2759"/>
<evidence type="ECO:0000313" key="2">
    <source>
        <dbReference type="Proteomes" id="UP000076154"/>
    </source>
</evidence>
<dbReference type="Proteomes" id="UP000076154">
    <property type="component" value="Unassembled WGS sequence"/>
</dbReference>